<proteinExistence type="predicted"/>
<sequence>MRLTLFEVFATRKARLEYLAYIDQNASNELKWLAWFFLRNVNKEPEIVEHFCAWWEGRTEEIEPYLSNQLFYLSGTTMEGASTDLLRSLIDYLRKESISTDLVVVPDSWEEATRGPLFGIHGFCIHNLCKEWFLGIFVTKPWLFKYMAMYLESGVFPLKSVLARYLARNREDLSLEVAEYLGLVFLTQIWRANKSYFMDERSDIPLPSPKTRFVQDLRPENRIGGENYTNSYPVRSVRVNGDAVFVEIN</sequence>
<name>A0A1G1WQI7_9BACT</name>
<comment type="caution">
    <text evidence="1">The sequence shown here is derived from an EMBL/GenBank/DDBJ whole genome shotgun (WGS) entry which is preliminary data.</text>
</comment>
<gene>
    <name evidence="1" type="ORF">A3J50_02705</name>
</gene>
<evidence type="ECO:0000313" key="1">
    <source>
        <dbReference type="EMBL" id="OGY29969.1"/>
    </source>
</evidence>
<reference evidence="1 2" key="1">
    <citation type="journal article" date="2016" name="Nat. Commun.">
        <title>Thousands of microbial genomes shed light on interconnected biogeochemical processes in an aquifer system.</title>
        <authorList>
            <person name="Anantharaman K."/>
            <person name="Brown C.T."/>
            <person name="Hug L.A."/>
            <person name="Sharon I."/>
            <person name="Castelle C.J."/>
            <person name="Probst A.J."/>
            <person name="Thomas B.C."/>
            <person name="Singh A."/>
            <person name="Wilkins M.J."/>
            <person name="Karaoz U."/>
            <person name="Brodie E.L."/>
            <person name="Williams K.H."/>
            <person name="Hubbard S.S."/>
            <person name="Banfield J.F."/>
        </authorList>
    </citation>
    <scope>NUCLEOTIDE SEQUENCE [LARGE SCALE GENOMIC DNA]</scope>
</reference>
<accession>A0A1G1WQI7</accession>
<protein>
    <submittedName>
        <fullName evidence="1">Uncharacterized protein</fullName>
    </submittedName>
</protein>
<organism evidence="1 2">
    <name type="scientific">Candidatus Woykebacteria bacterium RIFCSPHIGHO2_02_FULL_43_16b</name>
    <dbReference type="NCBI Taxonomy" id="1802601"/>
    <lineage>
        <taxon>Bacteria</taxon>
        <taxon>Candidatus Woykeibacteriota</taxon>
    </lineage>
</organism>
<dbReference type="EMBL" id="MHCX01000010">
    <property type="protein sequence ID" value="OGY29969.1"/>
    <property type="molecule type" value="Genomic_DNA"/>
</dbReference>
<evidence type="ECO:0000313" key="2">
    <source>
        <dbReference type="Proteomes" id="UP000177821"/>
    </source>
</evidence>
<dbReference type="Proteomes" id="UP000177821">
    <property type="component" value="Unassembled WGS sequence"/>
</dbReference>
<dbReference type="AlphaFoldDB" id="A0A1G1WQI7"/>